<proteinExistence type="predicted"/>
<dbReference type="AlphaFoldDB" id="A0A644ZE62"/>
<dbReference type="Pfam" id="PF12897">
    <property type="entry name" value="Asp_aminotransf"/>
    <property type="match status" value="1"/>
</dbReference>
<dbReference type="InterPro" id="IPR015421">
    <property type="entry name" value="PyrdxlP-dep_Trfase_major"/>
</dbReference>
<gene>
    <name evidence="1" type="ORF">SDC9_82769</name>
</gene>
<sequence>MKLIPVPMDENGPDMDMVEELVKDPAVKGMWCVPKFSNPDGYVYPLATCKRIAALSPAAPDFALMWDNAYCIHAFEPGDEAFPDIIGLCRDAGHPDLVYEFASTSKVTYAGAGVSCMASSVENIKYVLTLMTYQTIGPNKVDELMHVRFLKDRETTLLHMQKHAAFMKPKFDLVCDMLDSQIAPLGIASWHRPRGGYFVSLNAMPGTAKRIVALCKEIGVALTGAGATYPGGNDPQDSNLRIAPSYPPITEVKQAMEVFCVSLRIAALEKLLA</sequence>
<dbReference type="PANTHER" id="PTHR43799:SF1">
    <property type="entry name" value="ASPARTATE AMINOTRANSFERASE"/>
    <property type="match status" value="1"/>
</dbReference>
<organism evidence="1">
    <name type="scientific">bioreactor metagenome</name>
    <dbReference type="NCBI Taxonomy" id="1076179"/>
    <lineage>
        <taxon>unclassified sequences</taxon>
        <taxon>metagenomes</taxon>
        <taxon>ecological metagenomes</taxon>
    </lineage>
</organism>
<protein>
    <submittedName>
        <fullName evidence="1">Putative aminotransferase</fullName>
    </submittedName>
</protein>
<keyword evidence="1" id="KW-0032">Aminotransferase</keyword>
<name>A0A644ZE62_9ZZZZ</name>
<dbReference type="Gene3D" id="3.40.640.10">
    <property type="entry name" value="Type I PLP-dependent aspartate aminotransferase-like (Major domain)"/>
    <property type="match status" value="1"/>
</dbReference>
<accession>A0A644ZE62</accession>
<dbReference type="InterPro" id="IPR015422">
    <property type="entry name" value="PyrdxlP-dep_Trfase_small"/>
</dbReference>
<dbReference type="EMBL" id="VSSQ01007522">
    <property type="protein sequence ID" value="MPM36174.1"/>
    <property type="molecule type" value="Genomic_DNA"/>
</dbReference>
<dbReference type="InterPro" id="IPR015424">
    <property type="entry name" value="PyrdxlP-dep_Trfase"/>
</dbReference>
<dbReference type="GO" id="GO:0004069">
    <property type="term" value="F:L-aspartate:2-oxoglutarate aminotransferase activity"/>
    <property type="evidence" value="ECO:0007669"/>
    <property type="project" value="InterPro"/>
</dbReference>
<dbReference type="Gene3D" id="3.90.1150.10">
    <property type="entry name" value="Aspartate Aminotransferase, domain 1"/>
    <property type="match status" value="1"/>
</dbReference>
<dbReference type="InterPro" id="IPR024551">
    <property type="entry name" value="AspAT_Ic"/>
</dbReference>
<evidence type="ECO:0000313" key="1">
    <source>
        <dbReference type="EMBL" id="MPM36174.1"/>
    </source>
</evidence>
<comment type="caution">
    <text evidence="1">The sequence shown here is derived from an EMBL/GenBank/DDBJ whole genome shotgun (WGS) entry which is preliminary data.</text>
</comment>
<dbReference type="SUPFAM" id="SSF53383">
    <property type="entry name" value="PLP-dependent transferases"/>
    <property type="match status" value="1"/>
</dbReference>
<dbReference type="PANTHER" id="PTHR43799">
    <property type="entry name" value="AMINOTRANSFERASE, PUTATIVE-RELATED"/>
    <property type="match status" value="1"/>
</dbReference>
<reference evidence="1" key="1">
    <citation type="submission" date="2019-08" db="EMBL/GenBank/DDBJ databases">
        <authorList>
            <person name="Kucharzyk K."/>
            <person name="Murdoch R.W."/>
            <person name="Higgins S."/>
            <person name="Loffler F."/>
        </authorList>
    </citation>
    <scope>NUCLEOTIDE SEQUENCE</scope>
</reference>
<keyword evidence="1" id="KW-0808">Transferase</keyword>